<dbReference type="GO" id="GO:0006508">
    <property type="term" value="P:proteolysis"/>
    <property type="evidence" value="ECO:0007669"/>
    <property type="project" value="InterPro"/>
</dbReference>
<feature type="region of interest" description="Disordered" evidence="2">
    <location>
        <begin position="537"/>
        <end position="569"/>
    </location>
</feature>
<feature type="domain" description="Peptidase A1" evidence="4">
    <location>
        <begin position="60"/>
        <end position="494"/>
    </location>
</feature>
<dbReference type="CDD" id="cd05471">
    <property type="entry name" value="pepsin_like"/>
    <property type="match status" value="1"/>
</dbReference>
<evidence type="ECO:0000259" key="4">
    <source>
        <dbReference type="PROSITE" id="PS51767"/>
    </source>
</evidence>
<dbReference type="InterPro" id="IPR034164">
    <property type="entry name" value="Pepsin-like_dom"/>
</dbReference>
<comment type="similarity">
    <text evidence="1">Belongs to the peptidase A1 family.</text>
</comment>
<feature type="signal peptide" evidence="3">
    <location>
        <begin position="1"/>
        <end position="16"/>
    </location>
</feature>
<proteinExistence type="inferred from homology"/>
<organism evidence="5 6">
    <name type="scientific">Tetrapyrgos nigripes</name>
    <dbReference type="NCBI Taxonomy" id="182062"/>
    <lineage>
        <taxon>Eukaryota</taxon>
        <taxon>Fungi</taxon>
        <taxon>Dikarya</taxon>
        <taxon>Basidiomycota</taxon>
        <taxon>Agaricomycotina</taxon>
        <taxon>Agaricomycetes</taxon>
        <taxon>Agaricomycetidae</taxon>
        <taxon>Agaricales</taxon>
        <taxon>Marasmiineae</taxon>
        <taxon>Marasmiaceae</taxon>
        <taxon>Tetrapyrgos</taxon>
    </lineage>
</organism>
<feature type="region of interest" description="Disordered" evidence="2">
    <location>
        <begin position="219"/>
        <end position="253"/>
    </location>
</feature>
<dbReference type="SUPFAM" id="SSF50630">
    <property type="entry name" value="Acid proteases"/>
    <property type="match status" value="1"/>
</dbReference>
<comment type="caution">
    <text evidence="5">The sequence shown here is derived from an EMBL/GenBank/DDBJ whole genome shotgun (WGS) entry which is preliminary data.</text>
</comment>
<evidence type="ECO:0000313" key="6">
    <source>
        <dbReference type="Proteomes" id="UP000559256"/>
    </source>
</evidence>
<reference evidence="5 6" key="1">
    <citation type="journal article" date="2020" name="ISME J.">
        <title>Uncovering the hidden diversity of litter-decomposition mechanisms in mushroom-forming fungi.</title>
        <authorList>
            <person name="Floudas D."/>
            <person name="Bentzer J."/>
            <person name="Ahren D."/>
            <person name="Johansson T."/>
            <person name="Persson P."/>
            <person name="Tunlid A."/>
        </authorList>
    </citation>
    <scope>NUCLEOTIDE SEQUENCE [LARGE SCALE GENOMIC DNA]</scope>
    <source>
        <strain evidence="5 6">CBS 291.85</strain>
    </source>
</reference>
<dbReference type="Pfam" id="PF00026">
    <property type="entry name" value="Asp"/>
    <property type="match status" value="2"/>
</dbReference>
<accession>A0A8H5D6K9</accession>
<dbReference type="OrthoDB" id="3089at2759"/>
<evidence type="ECO:0000313" key="5">
    <source>
        <dbReference type="EMBL" id="KAF5353671.1"/>
    </source>
</evidence>
<dbReference type="Gene3D" id="2.40.70.10">
    <property type="entry name" value="Acid Proteases"/>
    <property type="match status" value="2"/>
</dbReference>
<dbReference type="GO" id="GO:0004190">
    <property type="term" value="F:aspartic-type endopeptidase activity"/>
    <property type="evidence" value="ECO:0007669"/>
    <property type="project" value="InterPro"/>
</dbReference>
<keyword evidence="3" id="KW-0732">Signal</keyword>
<dbReference type="PANTHER" id="PTHR47966">
    <property type="entry name" value="BETA-SITE APP-CLEAVING ENZYME, ISOFORM A-RELATED"/>
    <property type="match status" value="1"/>
</dbReference>
<feature type="chain" id="PRO_5034982663" description="Peptidase A1 domain-containing protein" evidence="3">
    <location>
        <begin position="17"/>
        <end position="592"/>
    </location>
</feature>
<dbReference type="Proteomes" id="UP000559256">
    <property type="component" value="Unassembled WGS sequence"/>
</dbReference>
<dbReference type="PANTHER" id="PTHR47966:SF51">
    <property type="entry name" value="BETA-SITE APP-CLEAVING ENZYME, ISOFORM A-RELATED"/>
    <property type="match status" value="1"/>
</dbReference>
<dbReference type="PROSITE" id="PS51767">
    <property type="entry name" value="PEPTIDASE_A1"/>
    <property type="match status" value="1"/>
</dbReference>
<feature type="compositionally biased region" description="Polar residues" evidence="2">
    <location>
        <begin position="537"/>
        <end position="552"/>
    </location>
</feature>
<evidence type="ECO:0000256" key="1">
    <source>
        <dbReference type="ARBA" id="ARBA00007447"/>
    </source>
</evidence>
<evidence type="ECO:0000256" key="3">
    <source>
        <dbReference type="SAM" id="SignalP"/>
    </source>
</evidence>
<dbReference type="InterPro" id="IPR021109">
    <property type="entry name" value="Peptidase_aspartic_dom_sf"/>
</dbReference>
<gene>
    <name evidence="5" type="ORF">D9758_008648</name>
</gene>
<protein>
    <recommendedName>
        <fullName evidence="4">Peptidase A1 domain-containing protein</fullName>
    </recommendedName>
</protein>
<name>A0A8H5D6K9_9AGAR</name>
<dbReference type="PRINTS" id="PR00792">
    <property type="entry name" value="PEPSIN"/>
</dbReference>
<dbReference type="InterPro" id="IPR033121">
    <property type="entry name" value="PEPTIDASE_A1"/>
</dbReference>
<feature type="compositionally biased region" description="Polar residues" evidence="2">
    <location>
        <begin position="222"/>
        <end position="235"/>
    </location>
</feature>
<keyword evidence="6" id="KW-1185">Reference proteome</keyword>
<sequence>MWRLVCIFCLSLQAFASISENKGTENALHLPIFKKHAQIKQKRNGEMKAVGLGDFFDATYSVLMTIGGVMTPLVLDTGSSDLWVVSDSCQAGPCSSTEVPLYPQETFESTGLTVALRYGDSLTGTHAFGLVGKDSVNIAGMVLQDQLFASINDTDTIVLETGTAGIFGLGFPINSAIWFQTFSTEHPVSSPQKRYMPRFLSLNFQSSFPTLGIFRGDYPGTAQGTSSEESATTDNTTRRRSLSSALPSIERRQSSSSSWTPVILNSFAQTGPPLTRALAQLGLKPTFSVTLQRDTVKIGGNAGMLTLGGLPEGVDEDSLTWVNVRAYTPAEGGLPPPPDAPDEVYPIAWEVLIDAVYLNDEKLPESTLIDSGLSVSALIDTGNSLIRGPPDVVNKIYTLLGRNGHYPCDQPQNLAFEIGGKLFLVDPKDFGNQVFPDSLELCTANIVPTDVPVKGNGYQYSWNLGDPFLKSVLTSFHYGNISHPSQDPPRIGFLSTVPPDSDKRYLDAVEAASDSRNFPAIFQPAPADLPPISTNSDGVPQAIPTQTTSSLGGPNHSRLENGGIPGPIRRPFSNVEKIVGTAVITGAGIWLG</sequence>
<dbReference type="EMBL" id="JAACJM010000062">
    <property type="protein sequence ID" value="KAF5353671.1"/>
    <property type="molecule type" value="Genomic_DNA"/>
</dbReference>
<dbReference type="AlphaFoldDB" id="A0A8H5D6K9"/>
<dbReference type="InterPro" id="IPR001461">
    <property type="entry name" value="Aspartic_peptidase_A1"/>
</dbReference>
<evidence type="ECO:0000256" key="2">
    <source>
        <dbReference type="SAM" id="MobiDB-lite"/>
    </source>
</evidence>